<dbReference type="NCBIfam" id="TIGR03507">
    <property type="entry name" value="decahem_SO1788"/>
    <property type="match status" value="1"/>
</dbReference>
<protein>
    <submittedName>
        <fullName evidence="3">Deca-heme c-type cytochrome</fullName>
    </submittedName>
</protein>
<dbReference type="InterPro" id="IPR036280">
    <property type="entry name" value="Multihaem_cyt_sf"/>
</dbReference>
<feature type="domain" description="Outer membrane cytochrome MtrC/MtrF-like" evidence="2">
    <location>
        <begin position="558"/>
        <end position="733"/>
    </location>
</feature>
<dbReference type="InterPro" id="IPR054337">
    <property type="entry name" value="Mtrc-MtrF-like_dom_II/IV"/>
</dbReference>
<dbReference type="EMBL" id="AF083240">
    <property type="protein sequence ID" value="AAD05537.1"/>
    <property type="molecule type" value="Genomic_DNA"/>
</dbReference>
<evidence type="ECO:0000259" key="1">
    <source>
        <dbReference type="Pfam" id="PF22112"/>
    </source>
</evidence>
<dbReference type="AlphaFoldDB" id="O87539"/>
<dbReference type="Gene3D" id="1.10.720.180">
    <property type="match status" value="1"/>
</dbReference>
<evidence type="ECO:0000313" key="3">
    <source>
        <dbReference type="EMBL" id="AAD05537.1"/>
    </source>
</evidence>
<dbReference type="SUPFAM" id="SSF48695">
    <property type="entry name" value="Multiheme cytochromes"/>
    <property type="match status" value="1"/>
</dbReference>
<dbReference type="InterPro" id="IPR054336">
    <property type="entry name" value="OmcA-like_N"/>
</dbReference>
<feature type="domain" description="Outer membrane cytochrome MtrC/MtrF-like" evidence="2">
    <location>
        <begin position="220"/>
        <end position="333"/>
    </location>
</feature>
<dbReference type="Pfam" id="PF22113">
    <property type="entry name" value="Mtrc-MtrF_II-IV_dom"/>
    <property type="match status" value="2"/>
</dbReference>
<dbReference type="FunFam" id="3.90.10.10:FF:000002">
    <property type="match status" value="1"/>
</dbReference>
<dbReference type="InterPro" id="IPR020014">
    <property type="entry name" value="Decahaem_cyt-c_OmcA/MtrC"/>
</dbReference>
<feature type="domain" description="OmcA-like N-terminal" evidence="1">
    <location>
        <begin position="54"/>
        <end position="214"/>
    </location>
</feature>
<accession>O87539</accession>
<dbReference type="SMR" id="O87539"/>
<dbReference type="PROSITE" id="PS51257">
    <property type="entry name" value="PROKAR_LIPOPROTEIN"/>
    <property type="match status" value="1"/>
</dbReference>
<dbReference type="Gene3D" id="3.90.10.10">
    <property type="entry name" value="Cytochrome C3"/>
    <property type="match status" value="1"/>
</dbReference>
<dbReference type="Pfam" id="PF22112">
    <property type="entry name" value="OmcA-like_N"/>
    <property type="match status" value="1"/>
</dbReference>
<dbReference type="CDD" id="cd08168">
    <property type="entry name" value="Cytochrom_C3"/>
    <property type="match status" value="1"/>
</dbReference>
<reference evidence="3" key="1">
    <citation type="submission" date="1998-11" db="EMBL/GenBank/DDBJ databases">
        <title>Isolation of a multi-cytochrome gene cluster mtrDEF involved in metal reduction in Shewanella putrfaciens.</title>
        <authorList>
            <person name="Beliaev A.S."/>
            <person name="Saffarini D.A."/>
        </authorList>
    </citation>
    <scope>NUCLEOTIDE SEQUENCE</scope>
    <source>
        <strain evidence="3">MR-1</strain>
    </source>
</reference>
<name>O87539_SHEPU</name>
<proteinExistence type="predicted"/>
<organism evidence="3">
    <name type="scientific">Shewanella putrefaciens</name>
    <name type="common">Pseudomonas putrefaciens</name>
    <dbReference type="NCBI Taxonomy" id="24"/>
    <lineage>
        <taxon>Bacteria</taxon>
        <taxon>Pseudomonadati</taxon>
        <taxon>Pseudomonadota</taxon>
        <taxon>Gammaproteobacteria</taxon>
        <taxon>Alteromonadales</taxon>
        <taxon>Shewanellaceae</taxon>
        <taxon>Shewanella</taxon>
    </lineage>
</organism>
<sequence length="735" mass="78616">MMKRFNFNTATKAMLGAGLLSLLLTGCGGSDGKDGEDGKPGVVGVNINSTSTLKAKFTNATVDAGKVTVNFTLENANGVAVLGLTKDHDLRFGIAQLTPVKEKVGETEADRGYQWQAYINAKKEPGTVPSGVDNLNPSTQFQANVESANKCDTCLVDHGDGSYSYTYQVNVANVTEPVKVTYSADATQRATMELELPQLAANAHFDWQPSTGKTEGIQTRNVVSIQACYTCHQPESLALHGGRRIDIENCASCHTATSGDPESGNSIEFTYMIHAIHKGGERHTFDATGAQVPAPYKIIGYGGKVIDYGKVHYPQKPAADCAACHVEGAGAPANADLFKADLSNQACIGCHTEKPSAHHSSTDCMACHNATKPYGGTGSAAKRHGDVMKAYNDSLGYKAKFSNIGIKNNALTFDVQILDNKDQPIGKEFISDPSAYTKSSIYFSWGIDKDYPAYTAGSRYSDRGFALSNSKVSTYNEATKTFTIDSTNSNLKLPADLTGMNVELYAGVATCFNKGGYGVEDVVATPCSTDTRYAYIQDQPFRFKWNGTDTNSAAEKRRAIIDTAKCSGCHNKEIVHYDNGVNCQACHTPDKGLKTDNTYPGTKVPTSFAWKAHESEGHYLKYAGVQSGTVLKTDCATCHTADKSNVVTGIALGRSPERAWLYGDIKNNGAVIWVSSDAGACLSCHQKYLSDAAKSHIETNGGILNGTSAADVQTRASESCATCHTPSQLMEAHGN</sequence>
<evidence type="ECO:0000259" key="2">
    <source>
        <dbReference type="Pfam" id="PF22113"/>
    </source>
</evidence>
<gene>
    <name evidence="3" type="primary">omcA</name>
</gene>